<feature type="domain" description="General secretion pathway GspH" evidence="12">
    <location>
        <begin position="45"/>
        <end position="159"/>
    </location>
</feature>
<keyword evidence="7 11" id="KW-1133">Transmembrane helix</keyword>
<dbReference type="InterPro" id="IPR012902">
    <property type="entry name" value="N_methyl_site"/>
</dbReference>
<comment type="subcellular location">
    <subcellularLocation>
        <location evidence="1">Cell inner membrane</location>
        <topology evidence="1">Single-pass membrane protein</topology>
    </subcellularLocation>
</comment>
<evidence type="ECO:0000313" key="14">
    <source>
        <dbReference type="Proteomes" id="UP000242502"/>
    </source>
</evidence>
<name>A0A1D2QTK5_9GAMM</name>
<keyword evidence="5" id="KW-0997">Cell inner membrane</keyword>
<keyword evidence="8 11" id="KW-0472">Membrane</keyword>
<sequence length="178" mass="20559">MIKSARGFTLLELFFTMVIVVILAGLAVPPFTHLIKSFRSQDLYNNVFSLIQYARSKAAFSGEDVLLCPSIDTIHCNKDWENTLIIFVDNNKNRIRDHHEVIDRSISLLKNNEKIIWRAFGSNRYIRFVSDGSTEYQNGNLTICPADKNIDLMQRIIVYKSGRARKAQQKEIKLEHCH</sequence>
<reference evidence="13 14" key="1">
    <citation type="journal article" date="2016" name="Appl. Environ. Microbiol.">
        <title>Lack of Overt Genome Reduction in the Bryostatin-Producing Bryozoan Symbiont "Candidatus Endobugula sertula".</title>
        <authorList>
            <person name="Miller I.J."/>
            <person name="Vanee N."/>
            <person name="Fong S.S."/>
            <person name="Lim-Fong G.E."/>
            <person name="Kwan J.C."/>
        </authorList>
    </citation>
    <scope>NUCLEOTIDE SEQUENCE [LARGE SCALE GENOMIC DNA]</scope>
    <source>
        <strain evidence="13">AB1-4</strain>
    </source>
</reference>
<evidence type="ECO:0000256" key="10">
    <source>
        <dbReference type="ARBA" id="ARBA00030775"/>
    </source>
</evidence>
<evidence type="ECO:0000256" key="8">
    <source>
        <dbReference type="ARBA" id="ARBA00023136"/>
    </source>
</evidence>
<evidence type="ECO:0000256" key="3">
    <source>
        <dbReference type="ARBA" id="ARBA00022475"/>
    </source>
</evidence>
<dbReference type="SUPFAM" id="SSF54523">
    <property type="entry name" value="Pili subunits"/>
    <property type="match status" value="1"/>
</dbReference>
<dbReference type="GO" id="GO:0015627">
    <property type="term" value="C:type II protein secretion system complex"/>
    <property type="evidence" value="ECO:0007669"/>
    <property type="project" value="InterPro"/>
</dbReference>
<keyword evidence="4" id="KW-0488">Methylation</keyword>
<keyword evidence="6 11" id="KW-0812">Transmembrane</keyword>
<gene>
    <name evidence="13" type="ORF">AB835_01005</name>
</gene>
<dbReference type="Pfam" id="PF12019">
    <property type="entry name" value="GspH"/>
    <property type="match status" value="1"/>
</dbReference>
<evidence type="ECO:0000256" key="9">
    <source>
        <dbReference type="ARBA" id="ARBA00025772"/>
    </source>
</evidence>
<evidence type="ECO:0000256" key="11">
    <source>
        <dbReference type="SAM" id="Phobius"/>
    </source>
</evidence>
<keyword evidence="3" id="KW-1003">Cell membrane</keyword>
<dbReference type="GO" id="GO:0015628">
    <property type="term" value="P:protein secretion by the type II secretion system"/>
    <property type="evidence" value="ECO:0007669"/>
    <property type="project" value="InterPro"/>
</dbReference>
<evidence type="ECO:0000256" key="4">
    <source>
        <dbReference type="ARBA" id="ARBA00022481"/>
    </source>
</evidence>
<evidence type="ECO:0000256" key="7">
    <source>
        <dbReference type="ARBA" id="ARBA00022989"/>
    </source>
</evidence>
<feature type="transmembrane region" description="Helical" evidence="11">
    <location>
        <begin position="7"/>
        <end position="28"/>
    </location>
</feature>
<dbReference type="Gene3D" id="3.55.40.10">
    <property type="entry name" value="minor pseudopilin epsh domain"/>
    <property type="match status" value="1"/>
</dbReference>
<comment type="caution">
    <text evidence="13">The sequence shown here is derived from an EMBL/GenBank/DDBJ whole genome shotgun (WGS) entry which is preliminary data.</text>
</comment>
<dbReference type="STRING" id="62101.AB835_01005"/>
<dbReference type="PROSITE" id="PS00409">
    <property type="entry name" value="PROKAR_NTER_METHYL"/>
    <property type="match status" value="1"/>
</dbReference>
<dbReference type="Proteomes" id="UP000242502">
    <property type="component" value="Unassembled WGS sequence"/>
</dbReference>
<dbReference type="InterPro" id="IPR045584">
    <property type="entry name" value="Pilin-like"/>
</dbReference>
<dbReference type="AlphaFoldDB" id="A0A1D2QTK5"/>
<organism evidence="13 14">
    <name type="scientific">Candidatus Endobugula sertula</name>
    <name type="common">Bugula neritina bacterial symbiont</name>
    <dbReference type="NCBI Taxonomy" id="62101"/>
    <lineage>
        <taxon>Bacteria</taxon>
        <taxon>Pseudomonadati</taxon>
        <taxon>Pseudomonadota</taxon>
        <taxon>Gammaproteobacteria</taxon>
        <taxon>Cellvibrionales</taxon>
        <taxon>Cellvibrionaceae</taxon>
        <taxon>Candidatus Endobugula</taxon>
    </lineage>
</organism>
<evidence type="ECO:0000256" key="5">
    <source>
        <dbReference type="ARBA" id="ARBA00022519"/>
    </source>
</evidence>
<dbReference type="NCBIfam" id="TIGR02532">
    <property type="entry name" value="IV_pilin_GFxxxE"/>
    <property type="match status" value="1"/>
</dbReference>
<proteinExistence type="inferred from homology"/>
<dbReference type="GO" id="GO:0005886">
    <property type="term" value="C:plasma membrane"/>
    <property type="evidence" value="ECO:0007669"/>
    <property type="project" value="UniProtKB-SubCell"/>
</dbReference>
<accession>A0A1D2QTK5</accession>
<evidence type="ECO:0000259" key="12">
    <source>
        <dbReference type="Pfam" id="PF12019"/>
    </source>
</evidence>
<evidence type="ECO:0000313" key="13">
    <source>
        <dbReference type="EMBL" id="ODS24873.1"/>
    </source>
</evidence>
<dbReference type="EMBL" id="MDLC01000003">
    <property type="protein sequence ID" value="ODS24873.1"/>
    <property type="molecule type" value="Genomic_DNA"/>
</dbReference>
<protein>
    <recommendedName>
        <fullName evidence="2">Type II secretion system protein H</fullName>
    </recommendedName>
    <alternativeName>
        <fullName evidence="10">General secretion pathway protein H</fullName>
    </alternativeName>
</protein>
<evidence type="ECO:0000256" key="1">
    <source>
        <dbReference type="ARBA" id="ARBA00004377"/>
    </source>
</evidence>
<evidence type="ECO:0000256" key="6">
    <source>
        <dbReference type="ARBA" id="ARBA00022692"/>
    </source>
</evidence>
<dbReference type="InterPro" id="IPR022346">
    <property type="entry name" value="T2SS_GspH"/>
</dbReference>
<comment type="similarity">
    <text evidence="9">Belongs to the GSP H family.</text>
</comment>
<evidence type="ECO:0000256" key="2">
    <source>
        <dbReference type="ARBA" id="ARBA00021549"/>
    </source>
</evidence>